<accession>A0A2I0UQN1</accession>
<proteinExistence type="predicted"/>
<feature type="region of interest" description="Disordered" evidence="1">
    <location>
        <begin position="192"/>
        <end position="223"/>
    </location>
</feature>
<reference evidence="3" key="2">
    <citation type="submission" date="2017-12" db="EMBL/GenBank/DDBJ databases">
        <title>Genome sequence of the Bar-tailed Godwit (Limosa lapponica baueri).</title>
        <authorList>
            <person name="Lima N.C.B."/>
            <person name="Parody-Merino A.M."/>
            <person name="Battley P.F."/>
            <person name="Fidler A.E."/>
            <person name="Prosdocimi F."/>
        </authorList>
    </citation>
    <scope>NUCLEOTIDE SEQUENCE [LARGE SCALE GENOMIC DNA]</scope>
</reference>
<keyword evidence="3" id="KW-1185">Reference proteome</keyword>
<dbReference type="EMBL" id="KZ505655">
    <property type="protein sequence ID" value="PKU48355.1"/>
    <property type="molecule type" value="Genomic_DNA"/>
</dbReference>
<sequence length="223" mass="25424">MQVDTPTQLGVVCKFTEGARDPLIQIIDKDFKENRPQYRALWDTTRFSWWKSHTLEGRERVWRKEDSPLIGEDQVRDHLGKLDTYSYMGPDGVHPQVLKSHGEQERCLRDWRKANVIPIFKKGKKEDPENYRPVSLTSLPVKVMEQLTLDVISKHVEEKEVIRSGQHGFTKGKSCLTNLLAFRGGMTAWEDEGKAGSPGGQQIYHEPAMGPCGQEGQWSPGVH</sequence>
<protein>
    <submittedName>
        <fullName evidence="2">Uncharacterized protein</fullName>
    </submittedName>
</protein>
<dbReference type="PANTHER" id="PTHR33395">
    <property type="entry name" value="TRANSCRIPTASE, PUTATIVE-RELATED-RELATED"/>
    <property type="match status" value="1"/>
</dbReference>
<evidence type="ECO:0000313" key="3">
    <source>
        <dbReference type="Proteomes" id="UP000233556"/>
    </source>
</evidence>
<dbReference type="GO" id="GO:0007508">
    <property type="term" value="P:larval heart development"/>
    <property type="evidence" value="ECO:0007669"/>
    <property type="project" value="TreeGrafter"/>
</dbReference>
<dbReference type="OrthoDB" id="416454at2759"/>
<organism evidence="2 3">
    <name type="scientific">Limosa lapponica baueri</name>
    <dbReference type="NCBI Taxonomy" id="1758121"/>
    <lineage>
        <taxon>Eukaryota</taxon>
        <taxon>Metazoa</taxon>
        <taxon>Chordata</taxon>
        <taxon>Craniata</taxon>
        <taxon>Vertebrata</taxon>
        <taxon>Euteleostomi</taxon>
        <taxon>Archelosauria</taxon>
        <taxon>Archosauria</taxon>
        <taxon>Dinosauria</taxon>
        <taxon>Saurischia</taxon>
        <taxon>Theropoda</taxon>
        <taxon>Coelurosauria</taxon>
        <taxon>Aves</taxon>
        <taxon>Neognathae</taxon>
        <taxon>Neoaves</taxon>
        <taxon>Charadriiformes</taxon>
        <taxon>Scolopacidae</taxon>
        <taxon>Limosa</taxon>
    </lineage>
</organism>
<evidence type="ECO:0000313" key="2">
    <source>
        <dbReference type="EMBL" id="PKU48355.1"/>
    </source>
</evidence>
<evidence type="ECO:0000256" key="1">
    <source>
        <dbReference type="SAM" id="MobiDB-lite"/>
    </source>
</evidence>
<dbReference type="PANTHER" id="PTHR33395:SF22">
    <property type="entry name" value="REVERSE TRANSCRIPTASE DOMAIN-CONTAINING PROTEIN"/>
    <property type="match status" value="1"/>
</dbReference>
<dbReference type="Proteomes" id="UP000233556">
    <property type="component" value="Unassembled WGS sequence"/>
</dbReference>
<dbReference type="GO" id="GO:0061343">
    <property type="term" value="P:cell adhesion involved in heart morphogenesis"/>
    <property type="evidence" value="ECO:0007669"/>
    <property type="project" value="TreeGrafter"/>
</dbReference>
<reference evidence="3" key="1">
    <citation type="submission" date="2017-11" db="EMBL/GenBank/DDBJ databases">
        <authorList>
            <person name="Lima N.C."/>
            <person name="Parody-Merino A.M."/>
            <person name="Battley P.F."/>
            <person name="Fidler A.E."/>
            <person name="Prosdocimi F."/>
        </authorList>
    </citation>
    <scope>NUCLEOTIDE SEQUENCE [LARGE SCALE GENOMIC DNA]</scope>
</reference>
<gene>
    <name evidence="2" type="ORF">llap_1355</name>
</gene>
<dbReference type="GO" id="GO:0031012">
    <property type="term" value="C:extracellular matrix"/>
    <property type="evidence" value="ECO:0007669"/>
    <property type="project" value="TreeGrafter"/>
</dbReference>
<name>A0A2I0UQN1_LIMLA</name>
<dbReference type="AlphaFoldDB" id="A0A2I0UQN1"/>